<dbReference type="InterPro" id="IPR056124">
    <property type="entry name" value="DUF7707"/>
</dbReference>
<evidence type="ECO:0000313" key="5">
    <source>
        <dbReference type="Proteomes" id="UP000799324"/>
    </source>
</evidence>
<sequence>MLYTSLLAAAAAFSGLVSAQNDTTGLPSSIGPCCTVDANTIPQAKKESWCQAETNTCPDVCGGQSQVAGDGLKCDPTTLAYTCKCKNGTSPDMSIYQQSVPAQMCLYWYEGCVNATNQNKQEQLACESARSSNCGNLTIDSSGQVSTTTRSSSATGTGSSGGSSGGSSAASSTGSASQTSGAAVALDIARDYGTPMLGAGILALFGLAL</sequence>
<feature type="signal peptide" evidence="2">
    <location>
        <begin position="1"/>
        <end position="19"/>
    </location>
</feature>
<feature type="chain" id="PRO_5025437632" description="DUF7707 domain-containing protein" evidence="2">
    <location>
        <begin position="20"/>
        <end position="209"/>
    </location>
</feature>
<feature type="region of interest" description="Disordered" evidence="1">
    <location>
        <begin position="141"/>
        <end position="176"/>
    </location>
</feature>
<evidence type="ECO:0000256" key="1">
    <source>
        <dbReference type="SAM" id="MobiDB-lite"/>
    </source>
</evidence>
<evidence type="ECO:0000313" key="4">
    <source>
        <dbReference type="EMBL" id="KAF2650247.1"/>
    </source>
</evidence>
<dbReference type="AlphaFoldDB" id="A0A6A6ST71"/>
<feature type="domain" description="DUF7707" evidence="3">
    <location>
        <begin position="34"/>
        <end position="137"/>
    </location>
</feature>
<dbReference type="Proteomes" id="UP000799324">
    <property type="component" value="Unassembled WGS sequence"/>
</dbReference>
<dbReference type="PANTHER" id="PTHR38118">
    <property type="entry name" value="ANCHORED CELL WALL PROTEIN 11-RELATED"/>
    <property type="match status" value="1"/>
</dbReference>
<protein>
    <recommendedName>
        <fullName evidence="3">DUF7707 domain-containing protein</fullName>
    </recommendedName>
</protein>
<keyword evidence="5" id="KW-1185">Reference proteome</keyword>
<dbReference type="Pfam" id="PF24808">
    <property type="entry name" value="DUF7707"/>
    <property type="match status" value="1"/>
</dbReference>
<feature type="compositionally biased region" description="Low complexity" evidence="1">
    <location>
        <begin position="146"/>
        <end position="157"/>
    </location>
</feature>
<reference evidence="4" key="1">
    <citation type="journal article" date="2020" name="Stud. Mycol.">
        <title>101 Dothideomycetes genomes: a test case for predicting lifestyles and emergence of pathogens.</title>
        <authorList>
            <person name="Haridas S."/>
            <person name="Albert R."/>
            <person name="Binder M."/>
            <person name="Bloem J."/>
            <person name="Labutti K."/>
            <person name="Salamov A."/>
            <person name="Andreopoulos B."/>
            <person name="Baker S."/>
            <person name="Barry K."/>
            <person name="Bills G."/>
            <person name="Bluhm B."/>
            <person name="Cannon C."/>
            <person name="Castanera R."/>
            <person name="Culley D."/>
            <person name="Daum C."/>
            <person name="Ezra D."/>
            <person name="Gonzalez J."/>
            <person name="Henrissat B."/>
            <person name="Kuo A."/>
            <person name="Liang C."/>
            <person name="Lipzen A."/>
            <person name="Lutzoni F."/>
            <person name="Magnuson J."/>
            <person name="Mondo S."/>
            <person name="Nolan M."/>
            <person name="Ohm R."/>
            <person name="Pangilinan J."/>
            <person name="Park H.-J."/>
            <person name="Ramirez L."/>
            <person name="Alfaro M."/>
            <person name="Sun H."/>
            <person name="Tritt A."/>
            <person name="Yoshinaga Y."/>
            <person name="Zwiers L.-H."/>
            <person name="Turgeon B."/>
            <person name="Goodwin S."/>
            <person name="Spatafora J."/>
            <person name="Crous P."/>
            <person name="Grigoriev I."/>
        </authorList>
    </citation>
    <scope>NUCLEOTIDE SEQUENCE</scope>
    <source>
        <strain evidence="4">CBS 122681</strain>
    </source>
</reference>
<gene>
    <name evidence="4" type="ORF">K491DRAFT_667599</name>
</gene>
<accession>A0A6A6ST71</accession>
<dbReference type="PANTHER" id="PTHR38118:SF2">
    <property type="entry name" value="CDP-ALCOHOL PHOSPHATIDYLTRANSFERASE PROTEIN"/>
    <property type="match status" value="1"/>
</dbReference>
<organism evidence="4 5">
    <name type="scientific">Lophiostoma macrostomum CBS 122681</name>
    <dbReference type="NCBI Taxonomy" id="1314788"/>
    <lineage>
        <taxon>Eukaryota</taxon>
        <taxon>Fungi</taxon>
        <taxon>Dikarya</taxon>
        <taxon>Ascomycota</taxon>
        <taxon>Pezizomycotina</taxon>
        <taxon>Dothideomycetes</taxon>
        <taxon>Pleosporomycetidae</taxon>
        <taxon>Pleosporales</taxon>
        <taxon>Lophiostomataceae</taxon>
        <taxon>Lophiostoma</taxon>
    </lineage>
</organism>
<dbReference type="EMBL" id="MU004462">
    <property type="protein sequence ID" value="KAF2650247.1"/>
    <property type="molecule type" value="Genomic_DNA"/>
</dbReference>
<proteinExistence type="predicted"/>
<keyword evidence="2" id="KW-0732">Signal</keyword>
<evidence type="ECO:0000259" key="3">
    <source>
        <dbReference type="Pfam" id="PF24808"/>
    </source>
</evidence>
<feature type="compositionally biased region" description="Low complexity" evidence="1">
    <location>
        <begin position="166"/>
        <end position="176"/>
    </location>
</feature>
<name>A0A6A6ST71_9PLEO</name>
<evidence type="ECO:0000256" key="2">
    <source>
        <dbReference type="SAM" id="SignalP"/>
    </source>
</evidence>
<dbReference type="OrthoDB" id="2121879at2759"/>